<dbReference type="EMBL" id="KV419405">
    <property type="protein sequence ID" value="KZS94269.1"/>
    <property type="molecule type" value="Genomic_DNA"/>
</dbReference>
<gene>
    <name evidence="2" type="ORF">SISNIDRAFT_63688</name>
</gene>
<dbReference type="SUPFAM" id="SSF52540">
    <property type="entry name" value="P-loop containing nucleoside triphosphate hydrolases"/>
    <property type="match status" value="1"/>
</dbReference>
<dbReference type="InterPro" id="IPR050534">
    <property type="entry name" value="Coronavir_polyprotein_1ab"/>
</dbReference>
<evidence type="ECO:0000313" key="2">
    <source>
        <dbReference type="EMBL" id="KZS94269.1"/>
    </source>
</evidence>
<dbReference type="InterPro" id="IPR027417">
    <property type="entry name" value="P-loop_NTPase"/>
</dbReference>
<dbReference type="AlphaFoldDB" id="A0A164VLS3"/>
<protein>
    <recommendedName>
        <fullName evidence="1">DNA2/NAM7 helicase helicase domain-containing protein</fullName>
    </recommendedName>
</protein>
<dbReference type="GO" id="GO:0004386">
    <property type="term" value="F:helicase activity"/>
    <property type="evidence" value="ECO:0007669"/>
    <property type="project" value="InterPro"/>
</dbReference>
<dbReference type="Pfam" id="PF13086">
    <property type="entry name" value="AAA_11"/>
    <property type="match status" value="1"/>
</dbReference>
<dbReference type="PANTHER" id="PTHR43788">
    <property type="entry name" value="DNA2/NAM7 HELICASE FAMILY MEMBER"/>
    <property type="match status" value="1"/>
</dbReference>
<reference evidence="2 3" key="1">
    <citation type="journal article" date="2016" name="Mol. Biol. Evol.">
        <title>Comparative Genomics of Early-Diverging Mushroom-Forming Fungi Provides Insights into the Origins of Lignocellulose Decay Capabilities.</title>
        <authorList>
            <person name="Nagy L.G."/>
            <person name="Riley R."/>
            <person name="Tritt A."/>
            <person name="Adam C."/>
            <person name="Daum C."/>
            <person name="Floudas D."/>
            <person name="Sun H."/>
            <person name="Yadav J.S."/>
            <person name="Pangilinan J."/>
            <person name="Larsson K.H."/>
            <person name="Matsuura K."/>
            <person name="Barry K."/>
            <person name="Labutti K."/>
            <person name="Kuo R."/>
            <person name="Ohm R.A."/>
            <person name="Bhattacharya S.S."/>
            <person name="Shirouzu T."/>
            <person name="Yoshinaga Y."/>
            <person name="Martin F.M."/>
            <person name="Grigoriev I.V."/>
            <person name="Hibbett D.S."/>
        </authorList>
    </citation>
    <scope>NUCLEOTIDE SEQUENCE [LARGE SCALE GENOMIC DNA]</scope>
    <source>
        <strain evidence="2 3">HHB9708</strain>
    </source>
</reference>
<dbReference type="Proteomes" id="UP000076722">
    <property type="component" value="Unassembled WGS sequence"/>
</dbReference>
<dbReference type="OrthoDB" id="6513042at2759"/>
<proteinExistence type="predicted"/>
<dbReference type="Gene3D" id="3.40.50.300">
    <property type="entry name" value="P-loop containing nucleotide triphosphate hydrolases"/>
    <property type="match status" value="1"/>
</dbReference>
<organism evidence="2 3">
    <name type="scientific">Sistotremastrum niveocremeum HHB9708</name>
    <dbReference type="NCBI Taxonomy" id="1314777"/>
    <lineage>
        <taxon>Eukaryota</taxon>
        <taxon>Fungi</taxon>
        <taxon>Dikarya</taxon>
        <taxon>Basidiomycota</taxon>
        <taxon>Agaricomycotina</taxon>
        <taxon>Agaricomycetes</taxon>
        <taxon>Sistotremastrales</taxon>
        <taxon>Sistotremastraceae</taxon>
        <taxon>Sertulicium</taxon>
        <taxon>Sertulicium niveocremeum</taxon>
    </lineage>
</organism>
<evidence type="ECO:0000259" key="1">
    <source>
        <dbReference type="Pfam" id="PF13086"/>
    </source>
</evidence>
<dbReference type="InterPro" id="IPR041677">
    <property type="entry name" value="DNA2/NAM7_AAA_11"/>
</dbReference>
<evidence type="ECO:0000313" key="3">
    <source>
        <dbReference type="Proteomes" id="UP000076722"/>
    </source>
</evidence>
<feature type="domain" description="DNA2/NAM7 helicase helicase" evidence="1">
    <location>
        <begin position="181"/>
        <end position="250"/>
    </location>
</feature>
<name>A0A164VLS3_9AGAM</name>
<keyword evidence="3" id="KW-1185">Reference proteome</keyword>
<accession>A0A164VLS3</accession>
<sequence length="270" mass="30563">MSLRFLAFTRLNMLLEQLLDLLFKFSHDANRKDDLKPTKVKNDIEEDALYVESGHLDVNSTHYRNRIRVGSEQRVVVNVVDIRNQRRLLTGITEHSEGKSARINMRAATLKDGDKVRIMSAMTIGKDDPTSAETQRTLVILKALQGDKETVNAPMFKRLWHPRIPIQPQIRPVSGAIGNHNLNPSQQEALKTMLSETDSLHLPLIIGPPGSGKTSVIARFVQMSVDLGRTVWVTAQSNVAVKNIADRLARDGFWDWRLLVSKDFHNDWQA</sequence>
<dbReference type="STRING" id="1314777.A0A164VLS3"/>